<gene>
    <name evidence="2" type="ORF">ACOF00016_LOCUS11157</name>
</gene>
<dbReference type="GO" id="GO:0016491">
    <property type="term" value="F:oxidoreductase activity"/>
    <property type="evidence" value="ECO:0007669"/>
    <property type="project" value="TreeGrafter"/>
</dbReference>
<dbReference type="InterPro" id="IPR036291">
    <property type="entry name" value="NAD(P)-bd_dom_sf"/>
</dbReference>
<dbReference type="PROSITE" id="PS00061">
    <property type="entry name" value="ADH_SHORT"/>
    <property type="match status" value="1"/>
</dbReference>
<protein>
    <submittedName>
        <fullName evidence="2">Uncharacterized protein</fullName>
    </submittedName>
</protein>
<keyword evidence="1" id="KW-1133">Transmembrane helix</keyword>
<dbReference type="InterPro" id="IPR002347">
    <property type="entry name" value="SDR_fam"/>
</dbReference>
<accession>A0A7S3L7G6</accession>
<evidence type="ECO:0000256" key="1">
    <source>
        <dbReference type="SAM" id="Phobius"/>
    </source>
</evidence>
<dbReference type="EMBL" id="HBIM01013845">
    <property type="protein sequence ID" value="CAE0413914.1"/>
    <property type="molecule type" value="Transcribed_RNA"/>
</dbReference>
<dbReference type="Pfam" id="PF00106">
    <property type="entry name" value="adh_short"/>
    <property type="match status" value="1"/>
</dbReference>
<reference evidence="2" key="1">
    <citation type="submission" date="2021-01" db="EMBL/GenBank/DDBJ databases">
        <authorList>
            <person name="Corre E."/>
            <person name="Pelletier E."/>
            <person name="Niang G."/>
            <person name="Scheremetjew M."/>
            <person name="Finn R."/>
            <person name="Kale V."/>
            <person name="Holt S."/>
            <person name="Cochrane G."/>
            <person name="Meng A."/>
            <person name="Brown T."/>
            <person name="Cohen L."/>
        </authorList>
    </citation>
    <scope>NUCLEOTIDE SEQUENCE</scope>
    <source>
        <strain evidence="2">CCMP127</strain>
    </source>
</reference>
<dbReference type="PANTHER" id="PTHR43313">
    <property type="entry name" value="SHORT-CHAIN DEHYDROGENASE/REDUCTASE FAMILY 9C"/>
    <property type="match status" value="1"/>
</dbReference>
<dbReference type="AlphaFoldDB" id="A0A7S3L7G6"/>
<dbReference type="Gene3D" id="3.40.50.720">
    <property type="entry name" value="NAD(P)-binding Rossmann-like Domain"/>
    <property type="match status" value="1"/>
</dbReference>
<dbReference type="PANTHER" id="PTHR43313:SF1">
    <property type="entry name" value="3BETA-HYDROXYSTEROID DEHYDROGENASE DHS-16"/>
    <property type="match status" value="1"/>
</dbReference>
<dbReference type="SUPFAM" id="SSF51735">
    <property type="entry name" value="NAD(P)-binding Rossmann-fold domains"/>
    <property type="match status" value="1"/>
</dbReference>
<dbReference type="InterPro" id="IPR020904">
    <property type="entry name" value="Sc_DH/Rdtase_CS"/>
</dbReference>
<sequence length="356" mass="38536">MLGGNSNNRNINTGIFVSAVAALAVYQWTARSFSRRIPKDKADAKDAIVVTGSHTGIGKAAALALAREGFTVFCGVRKLEHGEELLATAREFDIDTARVKPVLLDVTNSAQITAAVKTVAAFVGDRGLYGLFNNAGIGPADPNGNCIEDYSMDLFRQTMEVNYFGMIAVTKAFLPMIRTRRGRILTNSSLSGLFAGPFFGHYSSSKFAVEGLCDALRRELHPFGVSVSLLEPGFVMTPMTGLIPGLIKNHKGTSIYSAYEMQSFRLALKEAPNAAPTTVTNQAVIHAMRAPIPQPRYVVGYLSGAMKFLSLLPTTWADAMIRSSSSNASKKNSNDMTTSEKDLERLSALSKNYFKL</sequence>
<evidence type="ECO:0000313" key="2">
    <source>
        <dbReference type="EMBL" id="CAE0413914.1"/>
    </source>
</evidence>
<organism evidence="2">
    <name type="scientific">Amphora coffeiformis</name>
    <dbReference type="NCBI Taxonomy" id="265554"/>
    <lineage>
        <taxon>Eukaryota</taxon>
        <taxon>Sar</taxon>
        <taxon>Stramenopiles</taxon>
        <taxon>Ochrophyta</taxon>
        <taxon>Bacillariophyta</taxon>
        <taxon>Bacillariophyceae</taxon>
        <taxon>Bacillariophycidae</taxon>
        <taxon>Thalassiophysales</taxon>
        <taxon>Catenulaceae</taxon>
        <taxon>Amphora</taxon>
    </lineage>
</organism>
<feature type="transmembrane region" description="Helical" evidence="1">
    <location>
        <begin position="12"/>
        <end position="29"/>
    </location>
</feature>
<name>A0A7S3L7G6_9STRA</name>
<dbReference type="PRINTS" id="PR00081">
    <property type="entry name" value="GDHRDH"/>
</dbReference>
<keyword evidence="1" id="KW-0812">Transmembrane</keyword>
<proteinExistence type="predicted"/>
<dbReference type="GO" id="GO:0008202">
    <property type="term" value="P:steroid metabolic process"/>
    <property type="evidence" value="ECO:0007669"/>
    <property type="project" value="TreeGrafter"/>
</dbReference>
<keyword evidence="1" id="KW-0472">Membrane</keyword>